<dbReference type="EMBL" id="JXTB01000104">
    <property type="protein sequence ID" value="PON63467.1"/>
    <property type="molecule type" value="Genomic_DNA"/>
</dbReference>
<evidence type="ECO:0000313" key="2">
    <source>
        <dbReference type="Proteomes" id="UP000237105"/>
    </source>
</evidence>
<accession>A0A2P5CQY4</accession>
<comment type="caution">
    <text evidence="1">The sequence shown here is derived from an EMBL/GenBank/DDBJ whole genome shotgun (WGS) entry which is preliminary data.</text>
</comment>
<evidence type="ECO:0000313" key="1">
    <source>
        <dbReference type="EMBL" id="PON63467.1"/>
    </source>
</evidence>
<name>A0A2P5CQY4_PARAD</name>
<organism evidence="1 2">
    <name type="scientific">Parasponia andersonii</name>
    <name type="common">Sponia andersonii</name>
    <dbReference type="NCBI Taxonomy" id="3476"/>
    <lineage>
        <taxon>Eukaryota</taxon>
        <taxon>Viridiplantae</taxon>
        <taxon>Streptophyta</taxon>
        <taxon>Embryophyta</taxon>
        <taxon>Tracheophyta</taxon>
        <taxon>Spermatophyta</taxon>
        <taxon>Magnoliopsida</taxon>
        <taxon>eudicotyledons</taxon>
        <taxon>Gunneridae</taxon>
        <taxon>Pentapetalae</taxon>
        <taxon>rosids</taxon>
        <taxon>fabids</taxon>
        <taxon>Rosales</taxon>
        <taxon>Cannabaceae</taxon>
        <taxon>Parasponia</taxon>
    </lineage>
</organism>
<gene>
    <name evidence="1" type="ORF">PanWU01x14_131310</name>
</gene>
<dbReference type="Proteomes" id="UP000237105">
    <property type="component" value="Unassembled WGS sequence"/>
</dbReference>
<proteinExistence type="predicted"/>
<sequence>MQNTLAALTGQDFLGVDLTVRNTAGPVGTSGLRTKLSITPSLITGVLVLIHPDGSIGRVTVSLTPGLPSILLSLGSCSVIIGCLRRVCLIMED</sequence>
<keyword evidence="2" id="KW-1185">Reference proteome</keyword>
<protein>
    <submittedName>
        <fullName evidence="1">Uncharacterized protein</fullName>
    </submittedName>
</protein>
<dbReference type="AlphaFoldDB" id="A0A2P5CQY4"/>
<reference evidence="2" key="1">
    <citation type="submission" date="2016-06" db="EMBL/GenBank/DDBJ databases">
        <title>Parallel loss of symbiosis genes in relatives of nitrogen-fixing non-legume Parasponia.</title>
        <authorList>
            <person name="Van Velzen R."/>
            <person name="Holmer R."/>
            <person name="Bu F."/>
            <person name="Rutten L."/>
            <person name="Van Zeijl A."/>
            <person name="Liu W."/>
            <person name="Santuari L."/>
            <person name="Cao Q."/>
            <person name="Sharma T."/>
            <person name="Shen D."/>
            <person name="Roswanjaya Y."/>
            <person name="Wardhani T."/>
            <person name="Kalhor M.S."/>
            <person name="Jansen J."/>
            <person name="Van den Hoogen J."/>
            <person name="Gungor B."/>
            <person name="Hartog M."/>
            <person name="Hontelez J."/>
            <person name="Verver J."/>
            <person name="Yang W.-C."/>
            <person name="Schijlen E."/>
            <person name="Repin R."/>
            <person name="Schilthuizen M."/>
            <person name="Schranz E."/>
            <person name="Heidstra R."/>
            <person name="Miyata K."/>
            <person name="Fedorova E."/>
            <person name="Kohlen W."/>
            <person name="Bisseling T."/>
            <person name="Smit S."/>
            <person name="Geurts R."/>
        </authorList>
    </citation>
    <scope>NUCLEOTIDE SEQUENCE [LARGE SCALE GENOMIC DNA]</scope>
    <source>
        <strain evidence="2">cv. WU1-14</strain>
    </source>
</reference>